<dbReference type="PANTHER" id="PTHR31088">
    <property type="entry name" value="MEMBRANE-ASSOCIATED PROTEIN VIPP1, CHLOROPLASTIC"/>
    <property type="match status" value="1"/>
</dbReference>
<dbReference type="Proteomes" id="UP001235840">
    <property type="component" value="Unassembled WGS sequence"/>
</dbReference>
<evidence type="ECO:0000313" key="4">
    <source>
        <dbReference type="Proteomes" id="UP001235840"/>
    </source>
</evidence>
<protein>
    <submittedName>
        <fullName evidence="3">Phage shock protein A</fullName>
    </submittedName>
</protein>
<evidence type="ECO:0000313" key="3">
    <source>
        <dbReference type="EMBL" id="MDQ0165630.1"/>
    </source>
</evidence>
<name>A0ABT9VYE1_9BACI</name>
<dbReference type="Pfam" id="PF04012">
    <property type="entry name" value="PspA_IM30"/>
    <property type="match status" value="1"/>
</dbReference>
<comment type="caution">
    <text evidence="3">The sequence shown here is derived from an EMBL/GenBank/DDBJ whole genome shotgun (WGS) entry which is preliminary data.</text>
</comment>
<reference evidence="3 4" key="1">
    <citation type="submission" date="2023-07" db="EMBL/GenBank/DDBJ databases">
        <title>Genomic Encyclopedia of Type Strains, Phase IV (KMG-IV): sequencing the most valuable type-strain genomes for metagenomic binning, comparative biology and taxonomic classification.</title>
        <authorList>
            <person name="Goeker M."/>
        </authorList>
    </citation>
    <scope>NUCLEOTIDE SEQUENCE [LARGE SCALE GENOMIC DNA]</scope>
    <source>
        <strain evidence="3 4">DSM 12751</strain>
    </source>
</reference>
<gene>
    <name evidence="3" type="ORF">J2S11_001531</name>
</gene>
<dbReference type="EMBL" id="JAUSTY010000005">
    <property type="protein sequence ID" value="MDQ0165630.1"/>
    <property type="molecule type" value="Genomic_DNA"/>
</dbReference>
<organism evidence="3 4">
    <name type="scientific">Caldalkalibacillus horti</name>
    <dbReference type="NCBI Taxonomy" id="77523"/>
    <lineage>
        <taxon>Bacteria</taxon>
        <taxon>Bacillati</taxon>
        <taxon>Bacillota</taxon>
        <taxon>Bacilli</taxon>
        <taxon>Bacillales</taxon>
        <taxon>Bacillaceae</taxon>
        <taxon>Caldalkalibacillus</taxon>
    </lineage>
</organism>
<comment type="similarity">
    <text evidence="1">Belongs to the PspA/Vipp/IM30 family.</text>
</comment>
<dbReference type="InterPro" id="IPR007157">
    <property type="entry name" value="PspA_VIPP1"/>
</dbReference>
<feature type="region of interest" description="Disordered" evidence="2">
    <location>
        <begin position="98"/>
        <end position="117"/>
    </location>
</feature>
<evidence type="ECO:0000256" key="1">
    <source>
        <dbReference type="ARBA" id="ARBA00043985"/>
    </source>
</evidence>
<proteinExistence type="inferred from homology"/>
<evidence type="ECO:0000256" key="2">
    <source>
        <dbReference type="SAM" id="MobiDB-lite"/>
    </source>
</evidence>
<sequence>MSIFRRMFRIGKANVNSALDKMEDPVKMIEQILRELEDDVAKVTAAVTTQMAVEKRFERELKDAEALVERRDQQARQALANGEEELAREALVDKNRHVEKRDKARASYESAKANSERLRQQLSEMKSKVQDMKAQKSTLIAQAEAAKATKKINQTMSGANTDSLTNSFARMEEKVQQMHDEAQAAQELANEGKSFDDKFEEMVKSTASKDIDDELAALKAELNKE</sequence>
<dbReference type="PANTHER" id="PTHR31088:SF6">
    <property type="entry name" value="PHAGE SHOCK PROTEIN A"/>
    <property type="match status" value="1"/>
</dbReference>
<accession>A0ABT9VYE1</accession>
<dbReference type="RefSeq" id="WP_307392929.1">
    <property type="nucleotide sequence ID" value="NZ_BAAADK010000011.1"/>
</dbReference>
<keyword evidence="4" id="KW-1185">Reference proteome</keyword>